<keyword evidence="3" id="KW-1185">Reference proteome</keyword>
<dbReference type="AlphaFoldDB" id="A0AAV7H0P1"/>
<keyword evidence="1" id="KW-0812">Transmembrane</keyword>
<dbReference type="EMBL" id="JAGFBR010000009">
    <property type="protein sequence ID" value="KAH0462551.1"/>
    <property type="molecule type" value="Genomic_DNA"/>
</dbReference>
<accession>A0AAV7H0P1</accession>
<comment type="caution">
    <text evidence="2">The sequence shown here is derived from an EMBL/GenBank/DDBJ whole genome shotgun (WGS) entry which is preliminary data.</text>
</comment>
<evidence type="ECO:0000313" key="2">
    <source>
        <dbReference type="EMBL" id="KAH0462551.1"/>
    </source>
</evidence>
<sequence>MRCNNIPRRFSDRQGSSAKCFLSQRGDIIFLKSSTLVVLGVSPSPVGELEDEHLTGMCEDRQRLNGNHLHVLVSFHYLLDASWWEIVVSENFGLLDLVVLICPYGSKLLLLLLFMVVEMLIGSLVGCCNGDRIGHRSGIADFLGHVVVLLIY</sequence>
<evidence type="ECO:0000256" key="1">
    <source>
        <dbReference type="SAM" id="Phobius"/>
    </source>
</evidence>
<evidence type="ECO:0000313" key="3">
    <source>
        <dbReference type="Proteomes" id="UP000775213"/>
    </source>
</evidence>
<keyword evidence="1" id="KW-1133">Transmembrane helix</keyword>
<keyword evidence="1" id="KW-0472">Membrane</keyword>
<gene>
    <name evidence="2" type="ORF">IEQ34_010126</name>
</gene>
<reference evidence="2 3" key="1">
    <citation type="journal article" date="2021" name="Hortic Res">
        <title>Chromosome-scale assembly of the Dendrobium chrysotoxum genome enhances the understanding of orchid evolution.</title>
        <authorList>
            <person name="Zhang Y."/>
            <person name="Zhang G.Q."/>
            <person name="Zhang D."/>
            <person name="Liu X.D."/>
            <person name="Xu X.Y."/>
            <person name="Sun W.H."/>
            <person name="Yu X."/>
            <person name="Zhu X."/>
            <person name="Wang Z.W."/>
            <person name="Zhao X."/>
            <person name="Zhong W.Y."/>
            <person name="Chen H."/>
            <person name="Yin W.L."/>
            <person name="Huang T."/>
            <person name="Niu S.C."/>
            <person name="Liu Z.J."/>
        </authorList>
    </citation>
    <scope>NUCLEOTIDE SEQUENCE [LARGE SCALE GENOMIC DNA]</scope>
    <source>
        <strain evidence="2">Lindl</strain>
    </source>
</reference>
<protein>
    <submittedName>
        <fullName evidence="2">Uncharacterized protein</fullName>
    </submittedName>
</protein>
<dbReference type="Proteomes" id="UP000775213">
    <property type="component" value="Unassembled WGS sequence"/>
</dbReference>
<feature type="transmembrane region" description="Helical" evidence="1">
    <location>
        <begin position="108"/>
        <end position="128"/>
    </location>
</feature>
<proteinExistence type="predicted"/>
<organism evidence="2 3">
    <name type="scientific">Dendrobium chrysotoxum</name>
    <name type="common">Orchid</name>
    <dbReference type="NCBI Taxonomy" id="161865"/>
    <lineage>
        <taxon>Eukaryota</taxon>
        <taxon>Viridiplantae</taxon>
        <taxon>Streptophyta</taxon>
        <taxon>Embryophyta</taxon>
        <taxon>Tracheophyta</taxon>
        <taxon>Spermatophyta</taxon>
        <taxon>Magnoliopsida</taxon>
        <taxon>Liliopsida</taxon>
        <taxon>Asparagales</taxon>
        <taxon>Orchidaceae</taxon>
        <taxon>Epidendroideae</taxon>
        <taxon>Malaxideae</taxon>
        <taxon>Dendrobiinae</taxon>
        <taxon>Dendrobium</taxon>
    </lineage>
</organism>
<feature type="transmembrane region" description="Helical" evidence="1">
    <location>
        <begin position="69"/>
        <end position="88"/>
    </location>
</feature>
<name>A0AAV7H0P1_DENCH</name>